<name>H5V4E9_ATLHE</name>
<proteinExistence type="predicted"/>
<keyword evidence="2" id="KW-1185">Reference proteome</keyword>
<dbReference type="Proteomes" id="UP000010297">
    <property type="component" value="Unassembled WGS sequence"/>
</dbReference>
<gene>
    <name evidence="1" type="ORF">EH105704_09_00820</name>
</gene>
<organism evidence="1 2">
    <name type="scientific">Atlantibacter hermannii NBRC 105704</name>
    <dbReference type="NCBI Taxonomy" id="1115512"/>
    <lineage>
        <taxon>Bacteria</taxon>
        <taxon>Pseudomonadati</taxon>
        <taxon>Pseudomonadota</taxon>
        <taxon>Gammaproteobacteria</taxon>
        <taxon>Enterobacterales</taxon>
        <taxon>Enterobacteriaceae</taxon>
        <taxon>Atlantibacter</taxon>
    </lineage>
</organism>
<comment type="caution">
    <text evidence="1">The sequence shown here is derived from an EMBL/GenBank/DDBJ whole genome shotgun (WGS) entry which is preliminary data.</text>
</comment>
<dbReference type="EMBL" id="BAFF01000009">
    <property type="protein sequence ID" value="GAB52857.1"/>
    <property type="molecule type" value="Genomic_DNA"/>
</dbReference>
<protein>
    <submittedName>
        <fullName evidence="1">Uncharacterized protein</fullName>
    </submittedName>
</protein>
<accession>H5V4E9</accession>
<sequence>MCRYVCVVTHSENVASAPQRVLNAEQKSGALYTTKPIKTPTVVRAALAKSNLNLVLSSRPVNITITCKIIVELTTTADLIHGYIN</sequence>
<dbReference type="AlphaFoldDB" id="H5V4E9"/>
<evidence type="ECO:0000313" key="1">
    <source>
        <dbReference type="EMBL" id="GAB52857.1"/>
    </source>
</evidence>
<evidence type="ECO:0000313" key="2">
    <source>
        <dbReference type="Proteomes" id="UP000010297"/>
    </source>
</evidence>
<reference evidence="1 2" key="1">
    <citation type="submission" date="2012-02" db="EMBL/GenBank/DDBJ databases">
        <title>Whole genome shotgun sequence of Escherichia hermannii NBRC 105704.</title>
        <authorList>
            <person name="Yoshida I."/>
            <person name="Hosoyama A."/>
            <person name="Tsuchikane K."/>
            <person name="Katsumata H."/>
            <person name="Yamazaki S."/>
            <person name="Fujita N."/>
        </authorList>
    </citation>
    <scope>NUCLEOTIDE SEQUENCE [LARGE SCALE GENOMIC DNA]</scope>
    <source>
        <strain evidence="1 2">NBRC 105704</strain>
    </source>
</reference>